<evidence type="ECO:0000313" key="1">
    <source>
        <dbReference type="EMBL" id="TFF40632.1"/>
    </source>
</evidence>
<dbReference type="Proteomes" id="UP000297540">
    <property type="component" value="Unassembled WGS sequence"/>
</dbReference>
<gene>
    <name evidence="1" type="ORF">E2R66_00150</name>
</gene>
<accession>A0A4Y8SP09</accession>
<reference evidence="1 2" key="1">
    <citation type="journal article" date="2017" name="Int. J. Syst. Evol. Microbiol.">
        <title>Mucilaginibacterpsychrotolerans sp. nov., isolated from peatlands.</title>
        <authorList>
            <person name="Deng Y."/>
            <person name="Shen L."/>
            <person name="Xu B."/>
            <person name="Liu Y."/>
            <person name="Gu Z."/>
            <person name="Liu H."/>
            <person name="Zhou Y."/>
        </authorList>
    </citation>
    <scope>NUCLEOTIDE SEQUENCE [LARGE SCALE GENOMIC DNA]</scope>
    <source>
        <strain evidence="1 2">NH7-4</strain>
    </source>
</reference>
<organism evidence="1 2">
    <name type="scientific">Mucilaginibacter psychrotolerans</name>
    <dbReference type="NCBI Taxonomy" id="1524096"/>
    <lineage>
        <taxon>Bacteria</taxon>
        <taxon>Pseudomonadati</taxon>
        <taxon>Bacteroidota</taxon>
        <taxon>Sphingobacteriia</taxon>
        <taxon>Sphingobacteriales</taxon>
        <taxon>Sphingobacteriaceae</taxon>
        <taxon>Mucilaginibacter</taxon>
    </lineage>
</organism>
<name>A0A4Y8SP09_9SPHI</name>
<sequence>MKTIPGLTINESHYDLADNKKGTIAVFIFSGDGDPAKVLDYAVREYVESNGYHELIDANLDNPWMRVVMSDINDMRQASFDLDTHKLVKQ</sequence>
<proteinExistence type="predicted"/>
<dbReference type="AlphaFoldDB" id="A0A4Y8SP09"/>
<dbReference type="EMBL" id="SOZE01000001">
    <property type="protein sequence ID" value="TFF40632.1"/>
    <property type="molecule type" value="Genomic_DNA"/>
</dbReference>
<protein>
    <submittedName>
        <fullName evidence="1">Uncharacterized protein</fullName>
    </submittedName>
</protein>
<dbReference type="OrthoDB" id="1454006at2"/>
<dbReference type="RefSeq" id="WP_133230188.1">
    <property type="nucleotide sequence ID" value="NZ_SOZE01000001.1"/>
</dbReference>
<comment type="caution">
    <text evidence="1">The sequence shown here is derived from an EMBL/GenBank/DDBJ whole genome shotgun (WGS) entry which is preliminary data.</text>
</comment>
<evidence type="ECO:0000313" key="2">
    <source>
        <dbReference type="Proteomes" id="UP000297540"/>
    </source>
</evidence>
<keyword evidence="2" id="KW-1185">Reference proteome</keyword>